<dbReference type="InterPro" id="IPR012349">
    <property type="entry name" value="Split_barrel_FMN-bd"/>
</dbReference>
<dbReference type="Pfam" id="PF12900">
    <property type="entry name" value="Pyridox_ox_2"/>
    <property type="match status" value="1"/>
</dbReference>
<proteinExistence type="predicted"/>
<dbReference type="AlphaFoldDB" id="A0AA46TI64"/>
<dbReference type="Gene3D" id="2.30.110.10">
    <property type="entry name" value="Electron Transport, Fmn-binding Protein, Chain A"/>
    <property type="match status" value="1"/>
</dbReference>
<protein>
    <submittedName>
        <fullName evidence="1">Pyridoxamine 5'-phosphate oxidase family protein</fullName>
    </submittedName>
</protein>
<reference evidence="1" key="1">
    <citation type="submission" date="2022-01" db="EMBL/GenBank/DDBJ databases">
        <title>Nocardioidaceae gen. sp. A5X3R13.</title>
        <authorList>
            <person name="Lopez Marin M.A."/>
            <person name="Uhlik O."/>
        </authorList>
    </citation>
    <scope>NUCLEOTIDE SEQUENCE</scope>
    <source>
        <strain evidence="1">A5X3R13</strain>
    </source>
</reference>
<dbReference type="SUPFAM" id="SSF50475">
    <property type="entry name" value="FMN-binding split barrel"/>
    <property type="match status" value="1"/>
</dbReference>
<name>A0AA46TI64_9ACTN</name>
<organism evidence="1 2">
    <name type="scientific">Solicola gregarius</name>
    <dbReference type="NCBI Taxonomy" id="2908642"/>
    <lineage>
        <taxon>Bacteria</taxon>
        <taxon>Bacillati</taxon>
        <taxon>Actinomycetota</taxon>
        <taxon>Actinomycetes</taxon>
        <taxon>Propionibacteriales</taxon>
        <taxon>Nocardioidaceae</taxon>
        <taxon>Solicola</taxon>
    </lineage>
</organism>
<dbReference type="RefSeq" id="WP_271634083.1">
    <property type="nucleotide sequence ID" value="NZ_CP094970.1"/>
</dbReference>
<dbReference type="PANTHER" id="PTHR34071">
    <property type="entry name" value="5-NITROIMIDAZOLE ANTIBIOTICS RESISTANCE PROTEIN, NIMA-FAMILY-RELATED PROTEIN-RELATED"/>
    <property type="match status" value="1"/>
</dbReference>
<dbReference type="KEGG" id="sgrg:L0C25_22665"/>
<gene>
    <name evidence="1" type="ORF">L0C25_22665</name>
</gene>
<keyword evidence="2" id="KW-1185">Reference proteome</keyword>
<dbReference type="Proteomes" id="UP001164390">
    <property type="component" value="Chromosome"/>
</dbReference>
<evidence type="ECO:0000313" key="2">
    <source>
        <dbReference type="Proteomes" id="UP001164390"/>
    </source>
</evidence>
<dbReference type="EMBL" id="CP094970">
    <property type="protein sequence ID" value="UYM05282.1"/>
    <property type="molecule type" value="Genomic_DNA"/>
</dbReference>
<accession>A0AA46TI64</accession>
<evidence type="ECO:0000313" key="1">
    <source>
        <dbReference type="EMBL" id="UYM05282.1"/>
    </source>
</evidence>
<sequence length="226" mass="24182">MTATLSPTARTRVIRSHERAESERSALYDVLDSGMVAHLGVVIDAAPRVLPTVFAYDPDGPDLDGTLYFHGSVASRSLVDAPDQTVCLTITLVDGLVLARSGFHHSVNYRSAVVLGNPRPVDEPAERDRALDLIIDHLVPGRAETLRPPTRKDLAATTVLAVSLHEASVKARAGGANDEAFDVEAGDTWAGIVPLTVVPGAPITNPDCPPELEVPQHVRALVRKRD</sequence>
<dbReference type="PANTHER" id="PTHR34071:SF2">
    <property type="entry name" value="FLAVIN-NUCLEOTIDE-BINDING PROTEIN"/>
    <property type="match status" value="1"/>
</dbReference>
<dbReference type="InterPro" id="IPR024747">
    <property type="entry name" value="Pyridox_Oxase-rel"/>
</dbReference>